<protein>
    <submittedName>
        <fullName evidence="1">Uncharacterized protein</fullName>
    </submittedName>
</protein>
<evidence type="ECO:0000313" key="1">
    <source>
        <dbReference type="EMBL" id="WWT41054.1"/>
    </source>
</evidence>
<accession>A0AC61ZTA5</accession>
<dbReference type="EMBL" id="PP357458">
    <property type="protein sequence ID" value="WWT41054.1"/>
    <property type="molecule type" value="Genomic_DNA"/>
</dbReference>
<organism evidence="1">
    <name type="scientific">Klebsiella phage phi1_175008</name>
    <dbReference type="NCBI Taxonomy" id="3127744"/>
    <lineage>
        <taxon>Viruses</taxon>
        <taxon>Duplodnaviria</taxon>
        <taxon>Heunggongvirae</taxon>
        <taxon>Uroviricota</taxon>
        <taxon>Caudoviricetes</taxon>
        <taxon>Stephanstirmvirinae</taxon>
    </lineage>
</organism>
<sequence>MRFLIYSGKAKYMQNIKRVEIAEELVIGSSFNVYLFYINGKRYAVSKKLVDNGKTWKLEKNEEI</sequence>
<proteinExistence type="predicted"/>
<name>A0AC61ZTA5_9CAUD</name>
<reference evidence="1" key="1">
    <citation type="submission" date="2024-02" db="EMBL/GenBank/DDBJ databases">
        <title>Klebsiella phages.</title>
        <authorList>
            <person name="Li J."/>
            <person name="Feng Y."/>
            <person name="Zong Z."/>
        </authorList>
    </citation>
    <scope>NUCLEOTIDE SEQUENCE</scope>
</reference>